<dbReference type="AlphaFoldDB" id="A0A133XVU2"/>
<gene>
    <name evidence="4" type="ORF">HMPREF3187_01210</name>
</gene>
<dbReference type="RefSeq" id="WP_060936994.1">
    <property type="nucleotide sequence ID" value="NZ_KQ959317.1"/>
</dbReference>
<dbReference type="OrthoDB" id="9805070at2"/>
<feature type="region of interest" description="Disordered" evidence="2">
    <location>
        <begin position="261"/>
        <end position="300"/>
    </location>
</feature>
<evidence type="ECO:0000259" key="3">
    <source>
        <dbReference type="PROSITE" id="PS50911"/>
    </source>
</evidence>
<name>A0A133XVU2_9LACT</name>
<dbReference type="InterPro" id="IPR023346">
    <property type="entry name" value="Lysozyme-like_dom_sf"/>
</dbReference>
<dbReference type="InterPro" id="IPR038765">
    <property type="entry name" value="Papain-like_cys_pep_sf"/>
</dbReference>
<dbReference type="GO" id="GO:0009986">
    <property type="term" value="C:cell surface"/>
    <property type="evidence" value="ECO:0007669"/>
    <property type="project" value="UniProtKB-SubCell"/>
</dbReference>
<organism evidence="4 5">
    <name type="scientific">Aerococcus christensenii</name>
    <dbReference type="NCBI Taxonomy" id="87541"/>
    <lineage>
        <taxon>Bacteria</taxon>
        <taxon>Bacillati</taxon>
        <taxon>Bacillota</taxon>
        <taxon>Bacilli</taxon>
        <taxon>Lactobacillales</taxon>
        <taxon>Aerococcaceae</taxon>
        <taxon>Aerococcus</taxon>
    </lineage>
</organism>
<comment type="subcellular location">
    <subcellularLocation>
        <location evidence="1">Cell surface</location>
    </subcellularLocation>
</comment>
<dbReference type="PATRIC" id="fig|87541.4.peg.1203"/>
<dbReference type="Proteomes" id="UP000070422">
    <property type="component" value="Unassembled WGS sequence"/>
</dbReference>
<dbReference type="SUPFAM" id="SSF54001">
    <property type="entry name" value="Cysteine proteinases"/>
    <property type="match status" value="1"/>
</dbReference>
<dbReference type="PROSITE" id="PS50911">
    <property type="entry name" value="CHAP"/>
    <property type="match status" value="1"/>
</dbReference>
<dbReference type="SUPFAM" id="SSF53955">
    <property type="entry name" value="Lysozyme-like"/>
    <property type="match status" value="1"/>
</dbReference>
<sequence>MAFQSAKSSKKRKSFLKKRLWKKQRRAFKLLLLKWGLAFLALFMAGLFAVSLVSSIIESVTQTQMRKTSLFNLTGSNLSPKVLAWQEEMSEEMARQGVDAKWLFVLLGIMQVESGGDASAHPDIMQASESRGLGSNAITDPLESIQAGVEAFKNCIESAKRFDIDDPKAIIFAYNTGGGFLGYLSSIGEKHWSIDIAEDYSRNVVFPAVTGRDPSQAQQTAYNTPFAQAVGKPYYYLNGGNFHYANAVYYAIGGEKAVNSDELPSFSSSGEGNPDALDGSYGTSGPMTEPPAGIELPFGMPSTPGDNPYPYGQCTWYAYGRMQEIGKPLPWFSGDGGNGGNWGVSAAAAGYRVEQGNPAAGTAICFPPGVAWASAYGHIAVVEATFSDGSCLISESNVSGPGVIDFRTISAADVAQCSFIYA</sequence>
<evidence type="ECO:0000313" key="4">
    <source>
        <dbReference type="EMBL" id="KXB35046.1"/>
    </source>
</evidence>
<reference evidence="4 5" key="1">
    <citation type="submission" date="2016-01" db="EMBL/GenBank/DDBJ databases">
        <authorList>
            <person name="Oliw E.H."/>
        </authorList>
    </citation>
    <scope>NUCLEOTIDE SEQUENCE [LARGE SCALE GENOMIC DNA]</scope>
    <source>
        <strain evidence="4 5">KA00635</strain>
    </source>
</reference>
<dbReference type="Gene3D" id="3.90.1720.10">
    <property type="entry name" value="endopeptidase domain like (from Nostoc punctiforme)"/>
    <property type="match status" value="1"/>
</dbReference>
<evidence type="ECO:0000256" key="1">
    <source>
        <dbReference type="ARBA" id="ARBA00004241"/>
    </source>
</evidence>
<dbReference type="EMBL" id="LSCQ01000067">
    <property type="protein sequence ID" value="KXB35046.1"/>
    <property type="molecule type" value="Genomic_DNA"/>
</dbReference>
<feature type="domain" description="Peptidase C51" evidence="3">
    <location>
        <begin position="289"/>
        <end position="421"/>
    </location>
</feature>
<proteinExistence type="predicted"/>
<dbReference type="InterPro" id="IPR047194">
    <property type="entry name" value="CwlT-like_lysozyme"/>
</dbReference>
<dbReference type="Pfam" id="PF13702">
    <property type="entry name" value="Lysozyme_like"/>
    <property type="match status" value="1"/>
</dbReference>
<comment type="caution">
    <text evidence="4">The sequence shown here is derived from an EMBL/GenBank/DDBJ whole genome shotgun (WGS) entry which is preliminary data.</text>
</comment>
<evidence type="ECO:0000256" key="2">
    <source>
        <dbReference type="SAM" id="MobiDB-lite"/>
    </source>
</evidence>
<accession>A0A133XVU2</accession>
<evidence type="ECO:0000313" key="5">
    <source>
        <dbReference type="Proteomes" id="UP000070422"/>
    </source>
</evidence>
<dbReference type="Pfam" id="PF05257">
    <property type="entry name" value="CHAP"/>
    <property type="match status" value="1"/>
</dbReference>
<dbReference type="CDD" id="cd16891">
    <property type="entry name" value="CwlT-like"/>
    <property type="match status" value="1"/>
</dbReference>
<dbReference type="InterPro" id="IPR007921">
    <property type="entry name" value="CHAP_dom"/>
</dbReference>
<dbReference type="Gene3D" id="1.10.530.10">
    <property type="match status" value="1"/>
</dbReference>
<protein>
    <submittedName>
        <fullName evidence="4">CHAP domain protein</fullName>
    </submittedName>
</protein>